<evidence type="ECO:0000256" key="3">
    <source>
        <dbReference type="ARBA" id="ARBA00022692"/>
    </source>
</evidence>
<dbReference type="Gene3D" id="2.60.120.10">
    <property type="entry name" value="Jelly Rolls"/>
    <property type="match status" value="1"/>
</dbReference>
<dbReference type="InterPro" id="IPR014710">
    <property type="entry name" value="RmlC-like_jellyroll"/>
</dbReference>
<evidence type="ECO:0000256" key="4">
    <source>
        <dbReference type="ARBA" id="ARBA00022989"/>
    </source>
</evidence>
<keyword evidence="3 8" id="KW-0812">Transmembrane</keyword>
<dbReference type="GO" id="GO:0098855">
    <property type="term" value="C:HCN channel complex"/>
    <property type="evidence" value="ECO:0007669"/>
    <property type="project" value="TreeGrafter"/>
</dbReference>
<dbReference type="SUPFAM" id="SSF81324">
    <property type="entry name" value="Voltage-gated potassium channels"/>
    <property type="match status" value="1"/>
</dbReference>
<dbReference type="PROSITE" id="PS50042">
    <property type="entry name" value="CNMP_BINDING_3"/>
    <property type="match status" value="1"/>
</dbReference>
<feature type="transmembrane region" description="Helical" evidence="8">
    <location>
        <begin position="293"/>
        <end position="316"/>
    </location>
</feature>
<dbReference type="PANTHER" id="PTHR45689">
    <property type="entry name" value="I[[H]] CHANNEL, ISOFORM E"/>
    <property type="match status" value="1"/>
</dbReference>
<keyword evidence="7" id="KW-0407">Ion channel</keyword>
<dbReference type="Proteomes" id="UP000187209">
    <property type="component" value="Unassembled WGS sequence"/>
</dbReference>
<dbReference type="GO" id="GO:0003254">
    <property type="term" value="P:regulation of membrane depolarization"/>
    <property type="evidence" value="ECO:0007669"/>
    <property type="project" value="TreeGrafter"/>
</dbReference>
<reference evidence="10 11" key="1">
    <citation type="submission" date="2016-11" db="EMBL/GenBank/DDBJ databases">
        <title>The macronuclear genome of Stentor coeruleus: a giant cell with tiny introns.</title>
        <authorList>
            <person name="Slabodnick M."/>
            <person name="Ruby J.G."/>
            <person name="Reiff S.B."/>
            <person name="Swart E.C."/>
            <person name="Gosai S."/>
            <person name="Prabakaran S."/>
            <person name="Witkowska E."/>
            <person name="Larue G.E."/>
            <person name="Fisher S."/>
            <person name="Freeman R.M."/>
            <person name="Gunawardena J."/>
            <person name="Chu W."/>
            <person name="Stover N.A."/>
            <person name="Gregory B.D."/>
            <person name="Nowacki M."/>
            <person name="Derisi J."/>
            <person name="Roy S.W."/>
            <person name="Marshall W.F."/>
            <person name="Sood P."/>
        </authorList>
    </citation>
    <scope>NUCLEOTIDE SEQUENCE [LARGE SCALE GENOMIC DNA]</scope>
    <source>
        <strain evidence="10">WM001</strain>
    </source>
</reference>
<name>A0A1R2B6W6_9CILI</name>
<dbReference type="SUPFAM" id="SSF51206">
    <property type="entry name" value="cAMP-binding domain-like"/>
    <property type="match status" value="1"/>
</dbReference>
<dbReference type="Gene3D" id="1.10.287.70">
    <property type="match status" value="1"/>
</dbReference>
<dbReference type="InterPro" id="IPR051413">
    <property type="entry name" value="K/Na_HCN_channel"/>
</dbReference>
<evidence type="ECO:0000256" key="5">
    <source>
        <dbReference type="ARBA" id="ARBA00023065"/>
    </source>
</evidence>
<dbReference type="InterPro" id="IPR005821">
    <property type="entry name" value="Ion_trans_dom"/>
</dbReference>
<sequence>MKGLNASYKRRWSSTSLMEISQFAPDQETTNKLLLPVKNMTKEEFFPVSASADEETEKSKWIFHPESSWKLAWDIAAFLIIFYQALTIPFFLAFIVTDLTIWKKIDIFVTVFFFIDILMSFNTAYYQGGSIVASRKEISRNYLKYWFWIDLLSTFPYDIVISDPSSDSKVTSAAQLLRILRFYRILRLLRLAKLKKILIEIEDYISSHFLASILVFSKLVIFAYMIAHWTACLWYYISYIDSQTHPETWITRAYFETGDNFEIYVTSLYWAFTTMATVGYGDISPVTNNEITFAIVAMGVACAMFAYTIGSIGGLVSKQTADQNIYREQCVAINAYMKNQKLPNELRFRARRYLDYIWDHLKQSLMGENEILGLLSEPLREEIFVHTRGQTLCVCPIFNNFQKHFLLQLTKLLDPKTFAPSDVVFEQGEKSTTMYFIQNGLIELYHSETQSIFRELQQGNYFGEISLFTLKPRCCSSRCIEFVETLSLTRENMEGLLERNPEAHRICEYIYNQCQREDLSILGIKCFLCSEIGHVATACKKYLINYNDDQTKSKWLKARQGKSKVISKYMVDGTRSKRYKNLEYKAANVIGSERDPIDIYQDVGLIDKIGSFNLKEDDFFEKGSMKSASMSRIDEFLEQSESDKEQDSHDEIRLQKFDERLINSRSLNRLEVVKDTHFKEVEREKSNPQEGSRLKMPMSTWKSHSFLIPKSE</sequence>
<keyword evidence="4 8" id="KW-1133">Transmembrane helix</keyword>
<evidence type="ECO:0000256" key="1">
    <source>
        <dbReference type="ARBA" id="ARBA00004141"/>
    </source>
</evidence>
<accession>A0A1R2B6W6</accession>
<keyword evidence="5" id="KW-0406">Ion transport</keyword>
<keyword evidence="11" id="KW-1185">Reference proteome</keyword>
<dbReference type="Gene3D" id="1.10.287.630">
    <property type="entry name" value="Helix hairpin bin"/>
    <property type="match status" value="1"/>
</dbReference>
<dbReference type="PRINTS" id="PR01463">
    <property type="entry name" value="EAGCHANLFMLY"/>
</dbReference>
<dbReference type="OrthoDB" id="432483at2759"/>
<feature type="transmembrane region" description="Helical" evidence="8">
    <location>
        <begin position="71"/>
        <end position="95"/>
    </location>
</feature>
<comment type="subcellular location">
    <subcellularLocation>
        <location evidence="1">Membrane</location>
        <topology evidence="1">Multi-pass membrane protein</topology>
    </subcellularLocation>
</comment>
<dbReference type="Pfam" id="PF00520">
    <property type="entry name" value="Ion_trans"/>
    <property type="match status" value="1"/>
</dbReference>
<evidence type="ECO:0000256" key="6">
    <source>
        <dbReference type="ARBA" id="ARBA00023136"/>
    </source>
</evidence>
<protein>
    <recommendedName>
        <fullName evidence="9">Cyclic nucleotide-binding domain-containing protein</fullName>
    </recommendedName>
</protein>
<dbReference type="InterPro" id="IPR003938">
    <property type="entry name" value="K_chnl_volt-dep_EAG/ELK/ERG"/>
</dbReference>
<dbReference type="InterPro" id="IPR000595">
    <property type="entry name" value="cNMP-bd_dom"/>
</dbReference>
<proteinExistence type="predicted"/>
<feature type="domain" description="Cyclic nucleotide-binding" evidence="9">
    <location>
        <begin position="397"/>
        <end position="505"/>
    </location>
</feature>
<evidence type="ECO:0000313" key="10">
    <source>
        <dbReference type="EMBL" id="OMJ72486.1"/>
    </source>
</evidence>
<dbReference type="EMBL" id="MPUH01000898">
    <property type="protein sequence ID" value="OMJ72486.1"/>
    <property type="molecule type" value="Genomic_DNA"/>
</dbReference>
<dbReference type="InterPro" id="IPR018490">
    <property type="entry name" value="cNMP-bd_dom_sf"/>
</dbReference>
<organism evidence="10 11">
    <name type="scientific">Stentor coeruleus</name>
    <dbReference type="NCBI Taxonomy" id="5963"/>
    <lineage>
        <taxon>Eukaryota</taxon>
        <taxon>Sar</taxon>
        <taxon>Alveolata</taxon>
        <taxon>Ciliophora</taxon>
        <taxon>Postciliodesmatophora</taxon>
        <taxon>Heterotrichea</taxon>
        <taxon>Heterotrichida</taxon>
        <taxon>Stentoridae</taxon>
        <taxon>Stentor</taxon>
    </lineage>
</organism>
<dbReference type="CDD" id="cd00038">
    <property type="entry name" value="CAP_ED"/>
    <property type="match status" value="1"/>
</dbReference>
<dbReference type="PANTHER" id="PTHR45689:SF5">
    <property type="entry name" value="I[[H]] CHANNEL, ISOFORM E"/>
    <property type="match status" value="1"/>
</dbReference>
<keyword evidence="6 8" id="KW-0472">Membrane</keyword>
<dbReference type="FunFam" id="1.10.287.70:FF:000123">
    <property type="entry name" value="Potassium channel KAT3"/>
    <property type="match status" value="1"/>
</dbReference>
<evidence type="ECO:0000256" key="2">
    <source>
        <dbReference type="ARBA" id="ARBA00022448"/>
    </source>
</evidence>
<evidence type="ECO:0000259" key="9">
    <source>
        <dbReference type="PROSITE" id="PS50042"/>
    </source>
</evidence>
<dbReference type="GO" id="GO:0005249">
    <property type="term" value="F:voltage-gated potassium channel activity"/>
    <property type="evidence" value="ECO:0007669"/>
    <property type="project" value="InterPro"/>
</dbReference>
<evidence type="ECO:0000256" key="8">
    <source>
        <dbReference type="SAM" id="Phobius"/>
    </source>
</evidence>
<evidence type="ECO:0000256" key="7">
    <source>
        <dbReference type="ARBA" id="ARBA00023303"/>
    </source>
</evidence>
<dbReference type="Pfam" id="PF00027">
    <property type="entry name" value="cNMP_binding"/>
    <property type="match status" value="1"/>
</dbReference>
<feature type="transmembrane region" description="Helical" evidence="8">
    <location>
        <begin position="209"/>
        <end position="237"/>
    </location>
</feature>
<gene>
    <name evidence="10" type="ORF">SteCoe_29082</name>
</gene>
<comment type="caution">
    <text evidence="10">The sequence shown here is derived from an EMBL/GenBank/DDBJ whole genome shotgun (WGS) entry which is preliminary data.</text>
</comment>
<feature type="transmembrane region" description="Helical" evidence="8">
    <location>
        <begin position="107"/>
        <end position="125"/>
    </location>
</feature>
<dbReference type="SMART" id="SM00100">
    <property type="entry name" value="cNMP"/>
    <property type="match status" value="1"/>
</dbReference>
<dbReference type="AlphaFoldDB" id="A0A1R2B6W6"/>
<evidence type="ECO:0000313" key="11">
    <source>
        <dbReference type="Proteomes" id="UP000187209"/>
    </source>
</evidence>
<keyword evidence="2" id="KW-0813">Transport</keyword>
<dbReference type="GO" id="GO:0035725">
    <property type="term" value="P:sodium ion transmembrane transport"/>
    <property type="evidence" value="ECO:0007669"/>
    <property type="project" value="TreeGrafter"/>
</dbReference>
<feature type="transmembrane region" description="Helical" evidence="8">
    <location>
        <begin position="263"/>
        <end position="281"/>
    </location>
</feature>